<dbReference type="PANTHER" id="PTHR35046:SF26">
    <property type="entry name" value="RNA-DIRECTED DNA POLYMERASE"/>
    <property type="match status" value="1"/>
</dbReference>
<dbReference type="SUPFAM" id="SSF57756">
    <property type="entry name" value="Retrovirus zinc finger-like domains"/>
    <property type="match status" value="1"/>
</dbReference>
<dbReference type="GO" id="GO:0008270">
    <property type="term" value="F:zinc ion binding"/>
    <property type="evidence" value="ECO:0007669"/>
    <property type="project" value="UniProtKB-KW"/>
</dbReference>
<dbReference type="PROSITE" id="PS51450">
    <property type="entry name" value="LRR"/>
    <property type="match status" value="3"/>
</dbReference>
<dbReference type="InterPro" id="IPR056924">
    <property type="entry name" value="SH3_Tf2-1"/>
</dbReference>
<dbReference type="SMART" id="SM00343">
    <property type="entry name" value="ZnF_C2HC"/>
    <property type="match status" value="1"/>
</dbReference>
<evidence type="ECO:0000256" key="8">
    <source>
        <dbReference type="ARBA" id="ARBA00022759"/>
    </source>
</evidence>
<dbReference type="Gene3D" id="3.30.420.10">
    <property type="entry name" value="Ribonuclease H-like superfamily/Ribonuclease H"/>
    <property type="match status" value="1"/>
</dbReference>
<dbReference type="GO" id="GO:0006508">
    <property type="term" value="P:proteolysis"/>
    <property type="evidence" value="ECO:0007669"/>
    <property type="project" value="UniProtKB-KW"/>
</dbReference>
<protein>
    <recommendedName>
        <fullName evidence="1">RNA-directed DNA polymerase</fullName>
        <ecNumber evidence="1">2.7.7.49</ecNumber>
    </recommendedName>
</protein>
<sequence>MVQPREPAARWESSFKIEFPEFSGSLNAEDFVDWLNQVERIFEYHEISDHKKVKLVAIKLKSRASAWWEQFQVQRVRNGKRKVQEWVKMKKELQKQFLPFNYMQTLYRNLHNLRQQSSVDDYTEKFYELNSRLDLQESERATKAYNRALIIEKQLTRKTLQYQSFGGARNQFHNDSNLWQQPRTTQDRGNTTSNVAAAKATSSYKPNTTGMTFKCYKCGEQGHKANECKKPAIQPRGKALLTEEVAQETDTDQELSWDPDVVEIGEDSEGEVGLMLVTRKTLLTPKMEDDNEWLRGNIFYTTCSIKDRVCSLVIDGGSCENVISQEVVDKLGLQTIDHPHPYKLSWLKKGNSVKVDKRCLVSFSIRKQFHDKVLCDIVKMDACHLLLGRPWQFDRSTIHDGRRNSYSLEKEGQKFTLLPMKKRAKCLLSKPSYFVTKSFISESMELGQIYILLSVLELESLHIPSEIQQLMLHFDDVFPHDLPNDLPPLRDIQHCIDIIPGSSLPNRSAYRMTPLEKEELQRQVSELLHKGYIKHSISPCSVPALLTPKKDGSWRMCVDSRAINKITIKYRFPIPRLDDMLDCLTGAKVFSKLDLRSGYHQIRVRPGDEWKTAFKTPHGLFEWLVMPFGLTNAPSTFMRVMTQMLQPVLGNCAVVYFDDILVYSKTLSEHVGHLKRVFELLREYKFYANTKKCSFATSQVGFLGYVVSAEGIKMDPSKVQAILEWPVPKTVAEVRSFHGLATFYRRFIKDFSSIAAPLTDCLKHQSLQWTSQADSSFAALKTALTTAPILQVPDFEKVFELDTDASIIGIGGVLSQVGKPIAFFSEKLNGAKLNYCTYDLEFYAIVQAIKHWQYYLAYKDFILNTDHEALKHLHRQQNLHKRHVKWVTFLQQFDFSIRHKAGTLNKVADGLNQKLQRVLTALQQGQRSAYPGFYSNDGFLFKGTQLCVPACSLRAQLLQEVHNQGHFGKDKTLTLLQQKYFWYGMTKDVAQHVQRCLVCQKAKGTTSTAGLYLPLPVPSRPWECLSMDFVLGLPPTTRRADSILVVVDRFSKMSHFIPCRKSNDASHVAVLFFRDVYKLHGLPMSIVSDRDSKFLGHFWRTLWKKVGTTLDYSTTFHPQTDGQTEVTNRSLGNLLRCLIGDHPKEWEEILPIAEFAFNSSINRSTQHSPFEVVYGSNPASVLDLVPLPIPKKVHPKAEEFATILQQVHQQVKLKLEATNAKYKAAADQHRKQVIFEVGDLVWVLISKDRRPEGQYSKLRPRKYGPCRILKRINPNAYEELSLEGLGLSAVPSEVWESGEVIKVNLSRNAIQELPVELSSCISLQTLVLSRNKIKDWPGAILKSLPNLSCLKLDNNPLGQIPADGFQAVSRVQVLDLSGNAASLPEHPVFSSIPHLQELYLRRIQLHEVPSDIFSLQQLRILDLSQNSLQSVPVEFQHLTSLTELDLSDNNIAVLPPELGLLEPNLQALRLDGNPLRSLQLPTRKRALT</sequence>
<dbReference type="PROSITE" id="PS50994">
    <property type="entry name" value="INTEGRASE"/>
    <property type="match status" value="1"/>
</dbReference>
<keyword evidence="11" id="KW-0862">Zinc</keyword>
<evidence type="ECO:0000256" key="12">
    <source>
        <dbReference type="SAM" id="MobiDB-lite"/>
    </source>
</evidence>
<keyword evidence="8" id="KW-0255">Endonuclease</keyword>
<dbReference type="Pfam" id="PF03732">
    <property type="entry name" value="Retrotrans_gag"/>
    <property type="match status" value="1"/>
</dbReference>
<dbReference type="InterPro" id="IPR032675">
    <property type="entry name" value="LRR_dom_sf"/>
</dbReference>
<dbReference type="CDD" id="cd00303">
    <property type="entry name" value="retropepsin_like"/>
    <property type="match status" value="1"/>
</dbReference>
<evidence type="ECO:0000256" key="9">
    <source>
        <dbReference type="ARBA" id="ARBA00022801"/>
    </source>
</evidence>
<dbReference type="SUPFAM" id="SSF52058">
    <property type="entry name" value="L domain-like"/>
    <property type="match status" value="1"/>
</dbReference>
<keyword evidence="7" id="KW-0677">Repeat</keyword>
<feature type="domain" description="Reverse transcriptase" evidence="14">
    <location>
        <begin position="528"/>
        <end position="707"/>
    </location>
</feature>
<dbReference type="InterPro" id="IPR005162">
    <property type="entry name" value="Retrotrans_gag_dom"/>
</dbReference>
<dbReference type="Pfam" id="PF00078">
    <property type="entry name" value="RVT_1"/>
    <property type="match status" value="1"/>
</dbReference>
<dbReference type="PROSITE" id="PS50158">
    <property type="entry name" value="ZF_CCHC"/>
    <property type="match status" value="1"/>
</dbReference>
<feature type="region of interest" description="Disordered" evidence="12">
    <location>
        <begin position="173"/>
        <end position="193"/>
    </location>
</feature>
<keyword evidence="11" id="KW-0479">Metal-binding</keyword>
<dbReference type="InterPro" id="IPR001611">
    <property type="entry name" value="Leu-rich_rpt"/>
</dbReference>
<dbReference type="GO" id="GO:0015074">
    <property type="term" value="P:DNA integration"/>
    <property type="evidence" value="ECO:0007669"/>
    <property type="project" value="InterPro"/>
</dbReference>
<name>A0A2N9FTY5_FAGSY</name>
<dbReference type="FunFam" id="3.30.70.270:FF:000020">
    <property type="entry name" value="Transposon Tf2-6 polyprotein-like Protein"/>
    <property type="match status" value="1"/>
</dbReference>
<keyword evidence="9" id="KW-0378">Hydrolase</keyword>
<dbReference type="PANTHER" id="PTHR35046">
    <property type="entry name" value="ZINC KNUCKLE (CCHC-TYPE) FAMILY PROTEIN"/>
    <property type="match status" value="1"/>
</dbReference>
<dbReference type="Pfam" id="PF17921">
    <property type="entry name" value="Integrase_H2C2"/>
    <property type="match status" value="1"/>
</dbReference>
<dbReference type="FunFam" id="1.10.340.70:FF:000001">
    <property type="entry name" value="Retrovirus-related Pol polyprotein from transposon gypsy-like Protein"/>
    <property type="match status" value="1"/>
</dbReference>
<dbReference type="InterPro" id="IPR043128">
    <property type="entry name" value="Rev_trsase/Diguanyl_cyclase"/>
</dbReference>
<organism evidence="16">
    <name type="scientific">Fagus sylvatica</name>
    <name type="common">Beechnut</name>
    <dbReference type="NCBI Taxonomy" id="28930"/>
    <lineage>
        <taxon>Eukaryota</taxon>
        <taxon>Viridiplantae</taxon>
        <taxon>Streptophyta</taxon>
        <taxon>Embryophyta</taxon>
        <taxon>Tracheophyta</taxon>
        <taxon>Spermatophyta</taxon>
        <taxon>Magnoliopsida</taxon>
        <taxon>eudicotyledons</taxon>
        <taxon>Gunneridae</taxon>
        <taxon>Pentapetalae</taxon>
        <taxon>rosids</taxon>
        <taxon>fabids</taxon>
        <taxon>Fagales</taxon>
        <taxon>Fagaceae</taxon>
        <taxon>Fagus</taxon>
    </lineage>
</organism>
<dbReference type="Pfam" id="PF17917">
    <property type="entry name" value="RT_RNaseH"/>
    <property type="match status" value="1"/>
</dbReference>
<dbReference type="SUPFAM" id="SSF56672">
    <property type="entry name" value="DNA/RNA polymerases"/>
    <property type="match status" value="1"/>
</dbReference>
<dbReference type="GO" id="GO:0008233">
    <property type="term" value="F:peptidase activity"/>
    <property type="evidence" value="ECO:0007669"/>
    <property type="project" value="UniProtKB-KW"/>
</dbReference>
<evidence type="ECO:0000256" key="1">
    <source>
        <dbReference type="ARBA" id="ARBA00012493"/>
    </source>
</evidence>
<evidence type="ECO:0000259" key="13">
    <source>
        <dbReference type="PROSITE" id="PS50158"/>
    </source>
</evidence>
<keyword evidence="5" id="KW-0548">Nucleotidyltransferase</keyword>
<dbReference type="InterPro" id="IPR043502">
    <property type="entry name" value="DNA/RNA_pol_sf"/>
</dbReference>
<evidence type="ECO:0000256" key="3">
    <source>
        <dbReference type="ARBA" id="ARBA00022670"/>
    </source>
</evidence>
<dbReference type="Pfam" id="PF24626">
    <property type="entry name" value="SH3_Tf2-1"/>
    <property type="match status" value="1"/>
</dbReference>
<evidence type="ECO:0000256" key="11">
    <source>
        <dbReference type="PROSITE-ProRule" id="PRU00047"/>
    </source>
</evidence>
<dbReference type="InterPro" id="IPR012337">
    <property type="entry name" value="RNaseH-like_sf"/>
</dbReference>
<evidence type="ECO:0000256" key="4">
    <source>
        <dbReference type="ARBA" id="ARBA00022679"/>
    </source>
</evidence>
<keyword evidence="11" id="KW-0863">Zinc-finger</keyword>
<dbReference type="Pfam" id="PF00098">
    <property type="entry name" value="zf-CCHC"/>
    <property type="match status" value="1"/>
</dbReference>
<dbReference type="GO" id="GO:0004519">
    <property type="term" value="F:endonuclease activity"/>
    <property type="evidence" value="ECO:0007669"/>
    <property type="project" value="UniProtKB-KW"/>
</dbReference>
<feature type="domain" description="CCHC-type" evidence="13">
    <location>
        <begin position="214"/>
        <end position="230"/>
    </location>
</feature>
<dbReference type="Pfam" id="PF13855">
    <property type="entry name" value="LRR_8"/>
    <property type="match status" value="2"/>
</dbReference>
<keyword evidence="10" id="KW-0695">RNA-directed DNA polymerase</keyword>
<dbReference type="FunFam" id="3.10.10.10:FF:000007">
    <property type="entry name" value="Retrovirus-related Pol polyprotein from transposon 17.6-like Protein"/>
    <property type="match status" value="1"/>
</dbReference>
<dbReference type="CDD" id="cd01647">
    <property type="entry name" value="RT_LTR"/>
    <property type="match status" value="1"/>
</dbReference>
<evidence type="ECO:0000259" key="15">
    <source>
        <dbReference type="PROSITE" id="PS50994"/>
    </source>
</evidence>
<gene>
    <name evidence="16" type="ORF">FSB_LOCUS18624</name>
</gene>
<keyword evidence="2" id="KW-0433">Leucine-rich repeat</keyword>
<evidence type="ECO:0000256" key="7">
    <source>
        <dbReference type="ARBA" id="ARBA00022737"/>
    </source>
</evidence>
<reference evidence="16" key="1">
    <citation type="submission" date="2018-02" db="EMBL/GenBank/DDBJ databases">
        <authorList>
            <person name="Cohen D.B."/>
            <person name="Kent A.D."/>
        </authorList>
    </citation>
    <scope>NUCLEOTIDE SEQUENCE</scope>
</reference>
<dbReference type="PROSITE" id="PS50878">
    <property type="entry name" value="RT_POL"/>
    <property type="match status" value="1"/>
</dbReference>
<dbReference type="Gene3D" id="3.10.10.10">
    <property type="entry name" value="HIV Type 1 Reverse Transcriptase, subunit A, domain 1"/>
    <property type="match status" value="1"/>
</dbReference>
<evidence type="ECO:0000256" key="5">
    <source>
        <dbReference type="ARBA" id="ARBA00022695"/>
    </source>
</evidence>
<dbReference type="EMBL" id="OIVN01001173">
    <property type="protein sequence ID" value="SPC90742.1"/>
    <property type="molecule type" value="Genomic_DNA"/>
</dbReference>
<evidence type="ECO:0000259" key="14">
    <source>
        <dbReference type="PROSITE" id="PS50878"/>
    </source>
</evidence>
<evidence type="ECO:0000256" key="2">
    <source>
        <dbReference type="ARBA" id="ARBA00022614"/>
    </source>
</evidence>
<dbReference type="InterPro" id="IPR036875">
    <property type="entry name" value="Znf_CCHC_sf"/>
</dbReference>
<dbReference type="CDD" id="cd09274">
    <property type="entry name" value="RNase_HI_RT_Ty3"/>
    <property type="match status" value="1"/>
</dbReference>
<dbReference type="InterPro" id="IPR041588">
    <property type="entry name" value="Integrase_H2C2"/>
</dbReference>
<evidence type="ECO:0000256" key="10">
    <source>
        <dbReference type="ARBA" id="ARBA00022918"/>
    </source>
</evidence>
<keyword evidence="4" id="KW-0808">Transferase</keyword>
<dbReference type="Gene3D" id="3.30.70.270">
    <property type="match status" value="2"/>
</dbReference>
<dbReference type="GO" id="GO:0003964">
    <property type="term" value="F:RNA-directed DNA polymerase activity"/>
    <property type="evidence" value="ECO:0007669"/>
    <property type="project" value="UniProtKB-KW"/>
</dbReference>
<dbReference type="InterPro" id="IPR001584">
    <property type="entry name" value="Integrase_cat-core"/>
</dbReference>
<proteinExistence type="predicted"/>
<dbReference type="InterPro" id="IPR036397">
    <property type="entry name" value="RNaseH_sf"/>
</dbReference>
<dbReference type="SMART" id="SM00369">
    <property type="entry name" value="LRR_TYP"/>
    <property type="match status" value="6"/>
</dbReference>
<dbReference type="InterPro" id="IPR003591">
    <property type="entry name" value="Leu-rich_rpt_typical-subtyp"/>
</dbReference>
<evidence type="ECO:0000313" key="16">
    <source>
        <dbReference type="EMBL" id="SPC90742.1"/>
    </source>
</evidence>
<evidence type="ECO:0000256" key="6">
    <source>
        <dbReference type="ARBA" id="ARBA00022722"/>
    </source>
</evidence>
<dbReference type="SUPFAM" id="SSF53098">
    <property type="entry name" value="Ribonuclease H-like"/>
    <property type="match status" value="1"/>
</dbReference>
<dbReference type="Gene3D" id="1.10.340.70">
    <property type="match status" value="1"/>
</dbReference>
<dbReference type="Gene3D" id="2.40.70.10">
    <property type="entry name" value="Acid Proteases"/>
    <property type="match status" value="1"/>
</dbReference>
<feature type="domain" description="Integrase catalytic" evidence="15">
    <location>
        <begin position="1017"/>
        <end position="1177"/>
    </location>
</feature>
<accession>A0A2N9FTY5</accession>
<dbReference type="InterPro" id="IPR000477">
    <property type="entry name" value="RT_dom"/>
</dbReference>
<dbReference type="FunFam" id="3.30.420.10:FF:000032">
    <property type="entry name" value="Retrovirus-related Pol polyprotein from transposon 297-like Protein"/>
    <property type="match status" value="1"/>
</dbReference>
<dbReference type="GO" id="GO:0003676">
    <property type="term" value="F:nucleic acid binding"/>
    <property type="evidence" value="ECO:0007669"/>
    <property type="project" value="InterPro"/>
</dbReference>
<keyword evidence="3" id="KW-0645">Protease</keyword>
<dbReference type="Gene3D" id="3.80.10.10">
    <property type="entry name" value="Ribonuclease Inhibitor"/>
    <property type="match status" value="2"/>
</dbReference>
<dbReference type="InterPro" id="IPR041373">
    <property type="entry name" value="RT_RNaseH"/>
</dbReference>
<dbReference type="EC" id="2.7.7.49" evidence="1"/>
<dbReference type="InterPro" id="IPR021109">
    <property type="entry name" value="Peptidase_aspartic_dom_sf"/>
</dbReference>
<dbReference type="InterPro" id="IPR001878">
    <property type="entry name" value="Znf_CCHC"/>
</dbReference>
<keyword evidence="6" id="KW-0540">Nuclease</keyword>